<accession>A0A382HWW1</accession>
<evidence type="ECO:0000256" key="1">
    <source>
        <dbReference type="SAM" id="MobiDB-lite"/>
    </source>
</evidence>
<organism evidence="2">
    <name type="scientific">marine metagenome</name>
    <dbReference type="NCBI Taxonomy" id="408172"/>
    <lineage>
        <taxon>unclassified sequences</taxon>
        <taxon>metagenomes</taxon>
        <taxon>ecological metagenomes</taxon>
    </lineage>
</organism>
<proteinExistence type="predicted"/>
<dbReference type="EMBL" id="UINC01063597">
    <property type="protein sequence ID" value="SVB91387.1"/>
    <property type="molecule type" value="Genomic_DNA"/>
</dbReference>
<reference evidence="2" key="1">
    <citation type="submission" date="2018-05" db="EMBL/GenBank/DDBJ databases">
        <authorList>
            <person name="Lanie J.A."/>
            <person name="Ng W.-L."/>
            <person name="Kazmierczak K.M."/>
            <person name="Andrzejewski T.M."/>
            <person name="Davidsen T.M."/>
            <person name="Wayne K.J."/>
            <person name="Tettelin H."/>
            <person name="Glass J.I."/>
            <person name="Rusch D."/>
            <person name="Podicherti R."/>
            <person name="Tsui H.-C.T."/>
            <person name="Winkler M.E."/>
        </authorList>
    </citation>
    <scope>NUCLEOTIDE SEQUENCE</scope>
</reference>
<name>A0A382HWW1_9ZZZZ</name>
<protein>
    <submittedName>
        <fullName evidence="2">Uncharacterized protein</fullName>
    </submittedName>
</protein>
<dbReference type="AlphaFoldDB" id="A0A382HWW1"/>
<evidence type="ECO:0000313" key="2">
    <source>
        <dbReference type="EMBL" id="SVB91387.1"/>
    </source>
</evidence>
<feature type="region of interest" description="Disordered" evidence="1">
    <location>
        <begin position="1"/>
        <end position="22"/>
    </location>
</feature>
<gene>
    <name evidence="2" type="ORF">METZ01_LOCUS244241</name>
</gene>
<sequence length="180" mass="20870">MKEKTIQSGQAGGSAGVKMSAEVSQQEDYMNFNDRVCRRKKNRETKTMTPSEEYYLKQKIRRQQRQLEGLQKELKNPAGIKEGELTDREKMVLHFCCSMTIAEVTSLHLSAGHKEKMVEDIRKNRCRSLSTEDVAALLHAINEEMMAGTNLFKELMEDTKWSMTSERPNKRFGTDWRDMK</sequence>